<reference evidence="8 9" key="1">
    <citation type="submission" date="2017-05" db="EMBL/GenBank/DDBJ databases">
        <title>Vagococcus spp. assemblies.</title>
        <authorList>
            <person name="Gulvik C.A."/>
        </authorList>
    </citation>
    <scope>NUCLEOTIDE SEQUENCE [LARGE SCALE GENOMIC DNA]</scope>
    <source>
        <strain evidence="8 9">LMG 24798</strain>
    </source>
</reference>
<dbReference type="AlphaFoldDB" id="A0A430B0P8"/>
<sequence>MMNVKQVVELYRQDWKRVFQNKLTCLLVLALMILPSLYAWFNIAALWDPYANTKDIKVAVFSEDRTADILGKNVNIGETIIANLRKNDTLDWQFVSSRKELDKGVKSGKFYAGIVMPADFSANLLSFATGDIKKPEIDYSVNEKINAIAPKITDKGAATIQSTISTEFIDTVSQTVFKVMNQAGYDIDTHLVTINKIADKLLYVDEHLDDIDNYTKEITALNAKLPEYKAKLAQAQGLTSYLPQVDALGQKIITLNEKQDKIAQAGQMIVSLQGKIPEIENAGRQLKLVDEEFDDIANALSLAVTQAENGLVLIKETQDILPEVSRFVDQANQTLPVIQTDVGKIQDALPQISSGVATSLQVVIVMTEDVSRTAETLLAFLDNNQWTADDKEKVRQLLQALREKAARQDAALTALIATLSDLQQLAGNQNLQPVIDRLNDVQALVRAVQEKAGDLQEHLDHLSHADITQKLQDIYNNASRLNQALANINVPQLEQHVSLLLEDVAVLLDSAGRITGTIDDKHLINSLDQLLQNTSDVIQQALAFFKTYQDELPLIKQEIHDANVMLNDNMVLITAGINKGVSLYQKDYPQLREKLALGADFFAKDWPDVKRDLIGTMDTLNDKMPQIEEALTWTTAFIDNDWPDVKNGLHQAANLVRKGEQDVDLGSLIALLKKDAVEESDFLAEPVVLKQHAVYPVPNYGSASAPFYTALCLWVGAVLFSSIATTDVYLDKKDRQTFGPRAQFFARMLTFLTVAFCQALIVSLGNMWLLKTYVVNPVWSVLFAVLVGLVFMTLVYILVALFGNLGKGIAVIILVLSISGGGGNFPIEMSGPFFQLIHPLLPFTYAVNLLRESTGGIYWPNAAYDIGILCLFAFAFTAAGYVLLPRVKDSMKRLNQQLKEGHLLH</sequence>
<feature type="coiled-coil region" evidence="5">
    <location>
        <begin position="204"/>
        <end position="231"/>
    </location>
</feature>
<keyword evidence="3 6" id="KW-1133">Transmembrane helix</keyword>
<dbReference type="InterPro" id="IPR017501">
    <property type="entry name" value="Phage_infect_YhgE_C"/>
</dbReference>
<dbReference type="InterPro" id="IPR051328">
    <property type="entry name" value="T7SS_ABC-Transporter"/>
</dbReference>
<keyword evidence="2 6" id="KW-0812">Transmembrane</keyword>
<dbReference type="NCBIfam" id="TIGR03061">
    <property type="entry name" value="pip_yhgE_Nterm"/>
    <property type="match status" value="1"/>
</dbReference>
<feature type="transmembrane region" description="Helical" evidence="6">
    <location>
        <begin position="862"/>
        <end position="884"/>
    </location>
</feature>
<dbReference type="PANTHER" id="PTHR43077">
    <property type="entry name" value="TRANSPORT PERMEASE YVFS-RELATED"/>
    <property type="match status" value="1"/>
</dbReference>
<dbReference type="Gene3D" id="3.40.1710.10">
    <property type="entry name" value="abc type-2 transporter like domain"/>
    <property type="match status" value="1"/>
</dbReference>
<keyword evidence="4 6" id="KW-0472">Membrane</keyword>
<dbReference type="OrthoDB" id="9811483at2"/>
<keyword evidence="9" id="KW-1185">Reference proteome</keyword>
<evidence type="ECO:0000313" key="8">
    <source>
        <dbReference type="EMBL" id="RSU13895.1"/>
    </source>
</evidence>
<evidence type="ECO:0000313" key="9">
    <source>
        <dbReference type="Proteomes" id="UP000286773"/>
    </source>
</evidence>
<evidence type="ECO:0000256" key="2">
    <source>
        <dbReference type="ARBA" id="ARBA00022692"/>
    </source>
</evidence>
<dbReference type="GO" id="GO:0140359">
    <property type="term" value="F:ABC-type transporter activity"/>
    <property type="evidence" value="ECO:0007669"/>
    <property type="project" value="InterPro"/>
</dbReference>
<accession>A0A430B0P8</accession>
<comment type="subcellular location">
    <subcellularLocation>
        <location evidence="1">Membrane</location>
        <topology evidence="1">Multi-pass membrane protein</topology>
    </subcellularLocation>
</comment>
<feature type="domain" description="ABC-2 type transporter transmembrane" evidence="7">
    <location>
        <begin position="31"/>
        <end position="170"/>
    </location>
</feature>
<dbReference type="GO" id="GO:0016020">
    <property type="term" value="C:membrane"/>
    <property type="evidence" value="ECO:0007669"/>
    <property type="project" value="UniProtKB-SubCell"/>
</dbReference>
<evidence type="ECO:0000259" key="7">
    <source>
        <dbReference type="Pfam" id="PF12698"/>
    </source>
</evidence>
<dbReference type="Pfam" id="PF12698">
    <property type="entry name" value="ABC2_membrane_3"/>
    <property type="match status" value="2"/>
</dbReference>
<dbReference type="InterPro" id="IPR013525">
    <property type="entry name" value="ABC2_TM"/>
</dbReference>
<evidence type="ECO:0000256" key="5">
    <source>
        <dbReference type="SAM" id="Coils"/>
    </source>
</evidence>
<proteinExistence type="predicted"/>
<dbReference type="EMBL" id="NGKC01000002">
    <property type="protein sequence ID" value="RSU13895.1"/>
    <property type="molecule type" value="Genomic_DNA"/>
</dbReference>
<evidence type="ECO:0000256" key="6">
    <source>
        <dbReference type="SAM" id="Phobius"/>
    </source>
</evidence>
<evidence type="ECO:0000256" key="1">
    <source>
        <dbReference type="ARBA" id="ARBA00004141"/>
    </source>
</evidence>
<evidence type="ECO:0000256" key="3">
    <source>
        <dbReference type="ARBA" id="ARBA00022989"/>
    </source>
</evidence>
<comment type="caution">
    <text evidence="8">The sequence shown here is derived from an EMBL/GenBank/DDBJ whole genome shotgun (WGS) entry which is preliminary data.</text>
</comment>
<dbReference type="NCBIfam" id="TIGR03062">
    <property type="entry name" value="pip_yhgE_Cterm"/>
    <property type="match status" value="1"/>
</dbReference>
<feature type="transmembrane region" description="Helical" evidence="6">
    <location>
        <begin position="707"/>
        <end position="730"/>
    </location>
</feature>
<dbReference type="PANTHER" id="PTHR43077:SF10">
    <property type="entry name" value="TRANSPORT PERMEASE PROTEIN"/>
    <property type="match status" value="1"/>
</dbReference>
<feature type="transmembrane region" description="Helical" evidence="6">
    <location>
        <begin position="781"/>
        <end position="802"/>
    </location>
</feature>
<feature type="domain" description="ABC-2 type transporter transmembrane" evidence="7">
    <location>
        <begin position="686"/>
        <end position="881"/>
    </location>
</feature>
<gene>
    <name evidence="8" type="ORF">CBF27_03060</name>
</gene>
<evidence type="ECO:0000256" key="4">
    <source>
        <dbReference type="ARBA" id="ARBA00023136"/>
    </source>
</evidence>
<dbReference type="InterPro" id="IPR017500">
    <property type="entry name" value="Phage_infect_YhgE_N"/>
</dbReference>
<name>A0A430B0P8_9ENTE</name>
<feature type="transmembrane region" description="Helical" evidence="6">
    <location>
        <begin position="751"/>
        <end position="769"/>
    </location>
</feature>
<dbReference type="Proteomes" id="UP000286773">
    <property type="component" value="Unassembled WGS sequence"/>
</dbReference>
<protein>
    <recommendedName>
        <fullName evidence="7">ABC-2 type transporter transmembrane domain-containing protein</fullName>
    </recommendedName>
</protein>
<feature type="transmembrane region" description="Helical" evidence="6">
    <location>
        <begin position="809"/>
        <end position="827"/>
    </location>
</feature>
<organism evidence="8 9">
    <name type="scientific">Vagococcus acidifermentans</name>
    <dbReference type="NCBI Taxonomy" id="564710"/>
    <lineage>
        <taxon>Bacteria</taxon>
        <taxon>Bacillati</taxon>
        <taxon>Bacillota</taxon>
        <taxon>Bacilli</taxon>
        <taxon>Lactobacillales</taxon>
        <taxon>Enterococcaceae</taxon>
        <taxon>Vagococcus</taxon>
    </lineage>
</organism>
<keyword evidence="5" id="KW-0175">Coiled coil</keyword>